<keyword evidence="4" id="KW-1185">Reference proteome</keyword>
<dbReference type="OrthoDB" id="6285705at2759"/>
<protein>
    <submittedName>
        <fullName evidence="3">Uncharacterized protein</fullName>
    </submittedName>
</protein>
<keyword evidence="2" id="KW-0732">Signal</keyword>
<reference evidence="3" key="1">
    <citation type="submission" date="2019-05" db="EMBL/GenBank/DDBJ databases">
        <title>Annotation for the trematode Fasciolopsis buski.</title>
        <authorList>
            <person name="Choi Y.-J."/>
        </authorList>
    </citation>
    <scope>NUCLEOTIDE SEQUENCE</scope>
    <source>
        <strain evidence="3">HT</strain>
        <tissue evidence="3">Whole worm</tissue>
    </source>
</reference>
<feature type="chain" id="PRO_5034072617" evidence="2">
    <location>
        <begin position="21"/>
        <end position="294"/>
    </location>
</feature>
<comment type="caution">
    <text evidence="3">The sequence shown here is derived from an EMBL/GenBank/DDBJ whole genome shotgun (WGS) entry which is preliminary data.</text>
</comment>
<sequence>MFSQSWWIFLCGYLVISADCNKVQSSKQKNPSLSATSFASDDPDPFYDDGWVEIDDQGFPIISSPIEQNAISQTSSPVPNFIQALTTGELGPKPPHQVLRSSDGSVVYLVPGRRILAEQDMTMSKIFRMFNRINGPKGGFGPGRLFAPELPFRRTPPVPISSLMLPQRFPPRRPLLFIPPMIMPRFPAVLGPMPRPNLGTSGPRMSPVQQLLFSPPRTAPRMGGVARPRIPNIGAPKSRGHLESENKWSFNRSRAQNKGRWPSNLTRRKQPTRLPVIGQVSQKILHPRRTGGHG</sequence>
<gene>
    <name evidence="3" type="ORF">FBUS_02207</name>
</gene>
<evidence type="ECO:0000256" key="2">
    <source>
        <dbReference type="SAM" id="SignalP"/>
    </source>
</evidence>
<proteinExistence type="predicted"/>
<name>A0A8E0S247_9TREM</name>
<dbReference type="Proteomes" id="UP000728185">
    <property type="component" value="Unassembled WGS sequence"/>
</dbReference>
<evidence type="ECO:0000313" key="3">
    <source>
        <dbReference type="EMBL" id="KAA0194423.1"/>
    </source>
</evidence>
<dbReference type="EMBL" id="LUCM01004381">
    <property type="protein sequence ID" value="KAA0194423.1"/>
    <property type="molecule type" value="Genomic_DNA"/>
</dbReference>
<feature type="signal peptide" evidence="2">
    <location>
        <begin position="1"/>
        <end position="20"/>
    </location>
</feature>
<feature type="compositionally biased region" description="Basic residues" evidence="1">
    <location>
        <begin position="285"/>
        <end position="294"/>
    </location>
</feature>
<evidence type="ECO:0000313" key="4">
    <source>
        <dbReference type="Proteomes" id="UP000728185"/>
    </source>
</evidence>
<feature type="compositionally biased region" description="Polar residues" evidence="1">
    <location>
        <begin position="247"/>
        <end position="256"/>
    </location>
</feature>
<accession>A0A8E0S247</accession>
<feature type="region of interest" description="Disordered" evidence="1">
    <location>
        <begin position="217"/>
        <end position="294"/>
    </location>
</feature>
<organism evidence="3 4">
    <name type="scientific">Fasciolopsis buskii</name>
    <dbReference type="NCBI Taxonomy" id="27845"/>
    <lineage>
        <taxon>Eukaryota</taxon>
        <taxon>Metazoa</taxon>
        <taxon>Spiralia</taxon>
        <taxon>Lophotrochozoa</taxon>
        <taxon>Platyhelminthes</taxon>
        <taxon>Trematoda</taxon>
        <taxon>Digenea</taxon>
        <taxon>Plagiorchiida</taxon>
        <taxon>Echinostomata</taxon>
        <taxon>Echinostomatoidea</taxon>
        <taxon>Fasciolidae</taxon>
        <taxon>Fasciolopsis</taxon>
    </lineage>
</organism>
<dbReference type="AlphaFoldDB" id="A0A8E0S247"/>
<evidence type="ECO:0000256" key="1">
    <source>
        <dbReference type="SAM" id="MobiDB-lite"/>
    </source>
</evidence>